<dbReference type="EMBL" id="HBIW01006544">
    <property type="protein sequence ID" value="CAE0690020.1"/>
    <property type="molecule type" value="Transcribed_RNA"/>
</dbReference>
<feature type="transmembrane region" description="Helical" evidence="1">
    <location>
        <begin position="102"/>
        <end position="130"/>
    </location>
</feature>
<feature type="transmembrane region" description="Helical" evidence="1">
    <location>
        <begin position="142"/>
        <end position="169"/>
    </location>
</feature>
<proteinExistence type="predicted"/>
<accession>A0A6S8SDT5</accession>
<dbReference type="EMBL" id="HBIW01006546">
    <property type="protein sequence ID" value="CAE0690022.1"/>
    <property type="molecule type" value="Transcribed_RNA"/>
</dbReference>
<keyword evidence="1" id="KW-0472">Membrane</keyword>
<feature type="transmembrane region" description="Helical" evidence="1">
    <location>
        <begin position="244"/>
        <end position="263"/>
    </location>
</feature>
<keyword evidence="1" id="KW-1133">Transmembrane helix</keyword>
<evidence type="ECO:0000313" key="3">
    <source>
        <dbReference type="EMBL" id="CAE0690022.1"/>
    </source>
</evidence>
<gene>
    <name evidence="2" type="ORF">PCAL00307_LOCUS5455</name>
    <name evidence="3" type="ORF">PCAL00307_LOCUS5457</name>
</gene>
<evidence type="ECO:0000256" key="1">
    <source>
        <dbReference type="SAM" id="Phobius"/>
    </source>
</evidence>
<name>A0A6S8SDT5_9STRA</name>
<protein>
    <submittedName>
        <fullName evidence="3">Uncharacterized protein</fullName>
    </submittedName>
</protein>
<dbReference type="AlphaFoldDB" id="A0A6S8SDT5"/>
<sequence>MLEVRLLRDWGWSPDHVVFQRNVENITRRQIKKAEEWSDAIDAITDDDARTELERRVAKATEYERLSHMGELEQVLYHVSLDAHGVADEEEEEEAAEEEVSVAWYLVAWFALISVLVFFVCVPPLGLLYVATEMGNAKTLVWIYQCFVGMMLFYWVVLPIEIAFFLLFIPKLVRHHLTQHSKDKSSFPYRTKLPTTPVYYLCQRHPELTDTPVGATALGQTALDDATDDEIVDQIVSVHRDTTWTPPLHMFFLMTFMGLFMMLPGDFQAMAFEELFTVASIVVHYITNHVLFGTLDLMGTGVGEDDVDGGMMEFLELLCICVILGLAYLGLSLAGCSCNGVRAAVARCCKGCERLFFGY</sequence>
<keyword evidence="1" id="KW-0812">Transmembrane</keyword>
<reference evidence="3" key="1">
    <citation type="submission" date="2021-01" db="EMBL/GenBank/DDBJ databases">
        <authorList>
            <person name="Corre E."/>
            <person name="Pelletier E."/>
            <person name="Niang G."/>
            <person name="Scheremetjew M."/>
            <person name="Finn R."/>
            <person name="Kale V."/>
            <person name="Holt S."/>
            <person name="Cochrane G."/>
            <person name="Meng A."/>
            <person name="Brown T."/>
            <person name="Cohen L."/>
        </authorList>
    </citation>
    <scope>NUCLEOTIDE SEQUENCE</scope>
    <source>
        <strain evidence="3">CCMP1756</strain>
    </source>
</reference>
<evidence type="ECO:0000313" key="2">
    <source>
        <dbReference type="EMBL" id="CAE0690020.1"/>
    </source>
</evidence>
<organism evidence="3">
    <name type="scientific">Pelagomonas calceolata</name>
    <dbReference type="NCBI Taxonomy" id="35677"/>
    <lineage>
        <taxon>Eukaryota</taxon>
        <taxon>Sar</taxon>
        <taxon>Stramenopiles</taxon>
        <taxon>Ochrophyta</taxon>
        <taxon>Pelagophyceae</taxon>
        <taxon>Pelagomonadales</taxon>
        <taxon>Pelagomonadaceae</taxon>
        <taxon>Pelagomonas</taxon>
    </lineage>
</organism>
<feature type="transmembrane region" description="Helical" evidence="1">
    <location>
        <begin position="314"/>
        <end position="334"/>
    </location>
</feature>